<protein>
    <recommendedName>
        <fullName evidence="4">Secreted protein</fullName>
    </recommendedName>
</protein>
<sequence>MEVFFFRIFKFITCLVGIVMACQLNEILQSLDQDARKEQTPVKLRAKAAKFAKSTVKNQMAAFKVIFYFYQPKTRYSVLTRPAGEERVDEYSEEYS</sequence>
<organism evidence="2 3">
    <name type="scientific">Castilleja foliolosa</name>
    <dbReference type="NCBI Taxonomy" id="1961234"/>
    <lineage>
        <taxon>Eukaryota</taxon>
        <taxon>Viridiplantae</taxon>
        <taxon>Streptophyta</taxon>
        <taxon>Embryophyta</taxon>
        <taxon>Tracheophyta</taxon>
        <taxon>Spermatophyta</taxon>
        <taxon>Magnoliopsida</taxon>
        <taxon>eudicotyledons</taxon>
        <taxon>Gunneridae</taxon>
        <taxon>Pentapetalae</taxon>
        <taxon>asterids</taxon>
        <taxon>lamiids</taxon>
        <taxon>Lamiales</taxon>
        <taxon>Orobanchaceae</taxon>
        <taxon>Pedicularideae</taxon>
        <taxon>Castillejinae</taxon>
        <taxon>Castilleja</taxon>
    </lineage>
</organism>
<keyword evidence="1" id="KW-0732">Signal</keyword>
<proteinExistence type="predicted"/>
<feature type="signal peptide" evidence="1">
    <location>
        <begin position="1"/>
        <end position="21"/>
    </location>
</feature>
<evidence type="ECO:0000256" key="1">
    <source>
        <dbReference type="SAM" id="SignalP"/>
    </source>
</evidence>
<gene>
    <name evidence="2" type="ORF">CASFOL_005001</name>
</gene>
<evidence type="ECO:0000313" key="3">
    <source>
        <dbReference type="Proteomes" id="UP001632038"/>
    </source>
</evidence>
<dbReference type="AlphaFoldDB" id="A0ABD3E258"/>
<dbReference type="Proteomes" id="UP001632038">
    <property type="component" value="Unassembled WGS sequence"/>
</dbReference>
<keyword evidence="3" id="KW-1185">Reference proteome</keyword>
<feature type="chain" id="PRO_5044831189" description="Secreted protein" evidence="1">
    <location>
        <begin position="22"/>
        <end position="96"/>
    </location>
</feature>
<name>A0ABD3E258_9LAMI</name>
<accession>A0ABD3E258</accession>
<evidence type="ECO:0000313" key="2">
    <source>
        <dbReference type="EMBL" id="KAL3648598.1"/>
    </source>
</evidence>
<dbReference type="PROSITE" id="PS51257">
    <property type="entry name" value="PROKAR_LIPOPROTEIN"/>
    <property type="match status" value="1"/>
</dbReference>
<reference evidence="3" key="1">
    <citation type="journal article" date="2024" name="IScience">
        <title>Strigolactones Initiate the Formation of Haustorium-like Structures in Castilleja.</title>
        <authorList>
            <person name="Buerger M."/>
            <person name="Peterson D."/>
            <person name="Chory J."/>
        </authorList>
    </citation>
    <scope>NUCLEOTIDE SEQUENCE [LARGE SCALE GENOMIC DNA]</scope>
</reference>
<comment type="caution">
    <text evidence="2">The sequence shown here is derived from an EMBL/GenBank/DDBJ whole genome shotgun (WGS) entry which is preliminary data.</text>
</comment>
<evidence type="ECO:0008006" key="4">
    <source>
        <dbReference type="Google" id="ProtNLM"/>
    </source>
</evidence>
<dbReference type="EMBL" id="JAVIJP010000007">
    <property type="protein sequence ID" value="KAL3648598.1"/>
    <property type="molecule type" value="Genomic_DNA"/>
</dbReference>